<reference evidence="1 2" key="1">
    <citation type="submission" date="2021-04" db="EMBL/GenBank/DDBJ databases">
        <title>Magnetospirillum sulfuroxidans sp. nov., a facultative chemolithoautotrophic sulfur-oxidizing alphaproteobacterium isolated from freshwater sediment and proposals for Paramagetospirillum gen. nov., and Magnetospirillaceae fam. nov.</title>
        <authorList>
            <person name="Koziaeva V."/>
            <person name="Geelhoed J.S."/>
            <person name="Sorokin D.Y."/>
            <person name="Grouzdev D.S."/>
        </authorList>
    </citation>
    <scope>NUCLEOTIDE SEQUENCE [LARGE SCALE GENOMIC DNA]</scope>
    <source>
        <strain evidence="1 2">J10</strain>
    </source>
</reference>
<name>A0ABS5IGK9_9PROT</name>
<evidence type="ECO:0000313" key="2">
    <source>
        <dbReference type="Proteomes" id="UP000680714"/>
    </source>
</evidence>
<gene>
    <name evidence="1" type="ORF">KEC16_17240</name>
</gene>
<proteinExistence type="predicted"/>
<accession>A0ABS5IGK9</accession>
<evidence type="ECO:0000313" key="1">
    <source>
        <dbReference type="EMBL" id="MBR9973474.1"/>
    </source>
</evidence>
<dbReference type="EMBL" id="JAGTUF010000024">
    <property type="protein sequence ID" value="MBR9973474.1"/>
    <property type="molecule type" value="Genomic_DNA"/>
</dbReference>
<organism evidence="1 2">
    <name type="scientific">Magnetospirillum sulfuroxidans</name>
    <dbReference type="NCBI Taxonomy" id="611300"/>
    <lineage>
        <taxon>Bacteria</taxon>
        <taxon>Pseudomonadati</taxon>
        <taxon>Pseudomonadota</taxon>
        <taxon>Alphaproteobacteria</taxon>
        <taxon>Rhodospirillales</taxon>
        <taxon>Rhodospirillaceae</taxon>
        <taxon>Magnetospirillum</taxon>
    </lineage>
</organism>
<comment type="caution">
    <text evidence="1">The sequence shown here is derived from an EMBL/GenBank/DDBJ whole genome shotgun (WGS) entry which is preliminary data.</text>
</comment>
<sequence>MDGPVVNLAAENMVRRTPDHIVAMDEADLNYIRDSLTAIDQAFGVAALPDIPLHLVPARTLMRCLVDLRTGLKPQTQEQGIILGRLAGAILRLDTAVAFDRARRKQ</sequence>
<dbReference type="RefSeq" id="WP_211551241.1">
    <property type="nucleotide sequence ID" value="NZ_JAGTUF010000024.1"/>
</dbReference>
<dbReference type="Proteomes" id="UP000680714">
    <property type="component" value="Unassembled WGS sequence"/>
</dbReference>
<protein>
    <submittedName>
        <fullName evidence="1">Uncharacterized protein</fullName>
    </submittedName>
</protein>
<keyword evidence="2" id="KW-1185">Reference proteome</keyword>